<dbReference type="EMBL" id="VCAZ01000069">
    <property type="protein sequence ID" value="TSO67470.1"/>
    <property type="molecule type" value="Genomic_DNA"/>
</dbReference>
<dbReference type="AlphaFoldDB" id="A0A556UFC0"/>
<sequence length="115" mass="12960">MDGASLGKGAWPFSAEKAKLEVPINLPTDTISAVMYRAQNVGAHEITELSMDQSNLRMRERRHIAWEEDEEGYQFHCHAAVYTTRKHPMLFWQRCGTAKGEVKGREDGVNPAGGW</sequence>
<comment type="caution">
    <text evidence="1">The sequence shown here is derived from an EMBL/GenBank/DDBJ whole genome shotgun (WGS) entry which is preliminary data.</text>
</comment>
<reference evidence="1 2" key="1">
    <citation type="journal article" date="2019" name="Genome Biol. Evol.">
        <title>Whole-Genome Sequencing of the Giant Devil Catfish, Bagarius yarrelli.</title>
        <authorList>
            <person name="Jiang W."/>
            <person name="Lv Y."/>
            <person name="Cheng L."/>
            <person name="Yang K."/>
            <person name="Chao B."/>
            <person name="Wang X."/>
            <person name="Li Y."/>
            <person name="Pan X."/>
            <person name="You X."/>
            <person name="Zhang Y."/>
            <person name="Yang J."/>
            <person name="Li J."/>
            <person name="Zhang X."/>
            <person name="Liu S."/>
            <person name="Sun C."/>
            <person name="Yang J."/>
            <person name="Shi Q."/>
        </authorList>
    </citation>
    <scope>NUCLEOTIDE SEQUENCE [LARGE SCALE GENOMIC DNA]</scope>
    <source>
        <strain evidence="1">JWS20170419001</strain>
        <tissue evidence="1">Muscle</tissue>
    </source>
</reference>
<proteinExistence type="predicted"/>
<organism evidence="1 2">
    <name type="scientific">Bagarius yarrelli</name>
    <name type="common">Goonch</name>
    <name type="synonym">Bagrus yarrelli</name>
    <dbReference type="NCBI Taxonomy" id="175774"/>
    <lineage>
        <taxon>Eukaryota</taxon>
        <taxon>Metazoa</taxon>
        <taxon>Chordata</taxon>
        <taxon>Craniata</taxon>
        <taxon>Vertebrata</taxon>
        <taxon>Euteleostomi</taxon>
        <taxon>Actinopterygii</taxon>
        <taxon>Neopterygii</taxon>
        <taxon>Teleostei</taxon>
        <taxon>Ostariophysi</taxon>
        <taxon>Siluriformes</taxon>
        <taxon>Sisoridae</taxon>
        <taxon>Sisorinae</taxon>
        <taxon>Bagarius</taxon>
    </lineage>
</organism>
<evidence type="ECO:0000313" key="2">
    <source>
        <dbReference type="Proteomes" id="UP000319801"/>
    </source>
</evidence>
<dbReference type="Proteomes" id="UP000319801">
    <property type="component" value="Unassembled WGS sequence"/>
</dbReference>
<gene>
    <name evidence="1" type="ORF">Baya_10197</name>
</gene>
<keyword evidence="2" id="KW-1185">Reference proteome</keyword>
<accession>A0A556UFC0</accession>
<protein>
    <submittedName>
        <fullName evidence="1">Uncharacterized protein</fullName>
    </submittedName>
</protein>
<name>A0A556UFC0_BAGYA</name>
<evidence type="ECO:0000313" key="1">
    <source>
        <dbReference type="EMBL" id="TSO67470.1"/>
    </source>
</evidence>